<keyword evidence="3" id="KW-0812">Transmembrane</keyword>
<organism evidence="4 5">
    <name type="scientific">Steinernema glaseri</name>
    <dbReference type="NCBI Taxonomy" id="37863"/>
    <lineage>
        <taxon>Eukaryota</taxon>
        <taxon>Metazoa</taxon>
        <taxon>Ecdysozoa</taxon>
        <taxon>Nematoda</taxon>
        <taxon>Chromadorea</taxon>
        <taxon>Rhabditida</taxon>
        <taxon>Tylenchina</taxon>
        <taxon>Panagrolaimomorpha</taxon>
        <taxon>Strongyloidoidea</taxon>
        <taxon>Steinernematidae</taxon>
        <taxon>Steinernema</taxon>
    </lineage>
</organism>
<dbReference type="PANTHER" id="PTHR10686:SF18">
    <property type="entry name" value="IP11787P-RELATED"/>
    <property type="match status" value="1"/>
</dbReference>
<feature type="transmembrane region" description="Helical" evidence="3">
    <location>
        <begin position="164"/>
        <end position="183"/>
    </location>
</feature>
<feature type="transmembrane region" description="Helical" evidence="3">
    <location>
        <begin position="48"/>
        <end position="68"/>
    </location>
</feature>
<feature type="transmembrane region" description="Helical" evidence="3">
    <location>
        <begin position="271"/>
        <end position="291"/>
    </location>
</feature>
<dbReference type="InterPro" id="IPR036259">
    <property type="entry name" value="MFS_trans_sf"/>
</dbReference>
<feature type="transmembrane region" description="Helical" evidence="3">
    <location>
        <begin position="327"/>
        <end position="347"/>
    </location>
</feature>
<feature type="transmembrane region" description="Helical" evidence="3">
    <location>
        <begin position="73"/>
        <end position="94"/>
    </location>
</feature>
<feature type="transmembrane region" description="Helical" evidence="3">
    <location>
        <begin position="359"/>
        <end position="382"/>
    </location>
</feature>
<feature type="transmembrane region" description="Helical" evidence="3">
    <location>
        <begin position="239"/>
        <end position="259"/>
    </location>
</feature>
<sequence length="442" mass="51057">MNWITVCVILCAYGLIKDFRPSEPYLFLYQNQHLNISEEVLNGDVYPYWTYTYLVALVPVFLLTDILLYKPLLLVESICCVCVWLLLIFGRTVWSQQLGQVLYGCATAAEVANLGYMYVKVDREHYEKVTIYTKIAYQGSRLFSYFISQPIVIFHWGTYLTLNYISLGSLVLTVVYGLLLPGVKWQSVVLRNAADEEEATKDPNKSPTSYREFVQWRVGTLWSDAKQVYSDMYMVKWSLWWALTMCGYLQIGNYIQTLWAQVQDVTQQSDVYNGFVEAACPLISAACIFLLQWLKIDWKRWGELWLALAALVDFVLLYILSTTHNIWLMYLMYGTYHVLYHIMITVSQYNLAKGFVTHSYGFIFGLNTMVALALQSAMTFAVVDKRGFGLPIRTQFVIYAGYHGFICLVFVAAVVAHIFHARRRSVEQPKNPEEAVRLREIQ</sequence>
<feature type="transmembrane region" description="Helical" evidence="3">
    <location>
        <begin position="402"/>
        <end position="421"/>
    </location>
</feature>
<keyword evidence="2 3" id="KW-0472">Membrane</keyword>
<keyword evidence="2" id="KW-0813">Transport</keyword>
<protein>
    <submittedName>
        <fullName evidence="5">Reduced folate carrier</fullName>
    </submittedName>
</protein>
<dbReference type="WBParaSite" id="L893_g29422.t1">
    <property type="protein sequence ID" value="L893_g29422.t1"/>
    <property type="gene ID" value="L893_g29422"/>
</dbReference>
<feature type="transmembrane region" description="Helical" evidence="3">
    <location>
        <begin position="140"/>
        <end position="158"/>
    </location>
</feature>
<evidence type="ECO:0000256" key="3">
    <source>
        <dbReference type="SAM" id="Phobius"/>
    </source>
</evidence>
<evidence type="ECO:0000313" key="5">
    <source>
        <dbReference type="WBParaSite" id="L893_g29422.t1"/>
    </source>
</evidence>
<dbReference type="Gene3D" id="1.20.1250.20">
    <property type="entry name" value="MFS general substrate transporter like domains"/>
    <property type="match status" value="1"/>
</dbReference>
<dbReference type="InterPro" id="IPR002666">
    <property type="entry name" value="Folate_carrier"/>
</dbReference>
<dbReference type="Proteomes" id="UP000095287">
    <property type="component" value="Unplaced"/>
</dbReference>
<feature type="transmembrane region" description="Helical" evidence="3">
    <location>
        <begin position="100"/>
        <end position="119"/>
    </location>
</feature>
<dbReference type="PANTHER" id="PTHR10686">
    <property type="entry name" value="FOLATE TRANSPORTER"/>
    <property type="match status" value="1"/>
</dbReference>
<evidence type="ECO:0000256" key="1">
    <source>
        <dbReference type="ARBA" id="ARBA00005773"/>
    </source>
</evidence>
<dbReference type="Pfam" id="PF01770">
    <property type="entry name" value="Folate_carrier"/>
    <property type="match status" value="1"/>
</dbReference>
<dbReference type="GO" id="GO:0005886">
    <property type="term" value="C:plasma membrane"/>
    <property type="evidence" value="ECO:0007669"/>
    <property type="project" value="UniProtKB-UniRule"/>
</dbReference>
<dbReference type="SUPFAM" id="SSF103473">
    <property type="entry name" value="MFS general substrate transporter"/>
    <property type="match status" value="1"/>
</dbReference>
<dbReference type="GO" id="GO:0090482">
    <property type="term" value="F:vitamin transmembrane transporter activity"/>
    <property type="evidence" value="ECO:0007669"/>
    <property type="project" value="InterPro"/>
</dbReference>
<evidence type="ECO:0000313" key="4">
    <source>
        <dbReference type="Proteomes" id="UP000095287"/>
    </source>
</evidence>
<reference evidence="5" key="1">
    <citation type="submission" date="2016-11" db="UniProtKB">
        <authorList>
            <consortium name="WormBaseParasite"/>
        </authorList>
    </citation>
    <scope>IDENTIFICATION</scope>
</reference>
<comment type="subcellular location">
    <subcellularLocation>
        <location evidence="2">Membrane</location>
        <topology evidence="2">Multi-pass membrane protein</topology>
    </subcellularLocation>
</comment>
<dbReference type="NCBIfam" id="TIGR00806">
    <property type="entry name" value="rfc"/>
    <property type="match status" value="1"/>
</dbReference>
<dbReference type="PIRSF" id="PIRSF028739">
    <property type="entry name" value="Folate_carrier"/>
    <property type="match status" value="1"/>
</dbReference>
<feature type="transmembrane region" description="Helical" evidence="3">
    <location>
        <begin position="303"/>
        <end position="321"/>
    </location>
</feature>
<evidence type="ECO:0000256" key="2">
    <source>
        <dbReference type="PIRNR" id="PIRNR028739"/>
    </source>
</evidence>
<accession>A0A1I7ZTD6</accession>
<dbReference type="AlphaFoldDB" id="A0A1I7ZTD6"/>
<keyword evidence="3" id="KW-1133">Transmembrane helix</keyword>
<keyword evidence="4" id="KW-1185">Reference proteome</keyword>
<proteinExistence type="inferred from homology"/>
<name>A0A1I7ZTD6_9BILA</name>
<comment type="similarity">
    <text evidence="1 2">Belongs to the reduced folate carrier (RFC) transporter (TC 2.A.48) family.</text>
</comment>